<feature type="domain" description="XPG-I" evidence="2">
    <location>
        <begin position="185"/>
        <end position="273"/>
    </location>
</feature>
<evidence type="ECO:0000259" key="2">
    <source>
        <dbReference type="SMART" id="SM00484"/>
    </source>
</evidence>
<sequence length="943" mass="103386">MPQDCCLHLLRHVIRAAVGASTRSYCYAPVTVTDASSHFIVTFDRRIDLHATSSGFMTISELQYSTCLAQGYSHHGRSRPIVHKAGQSKSLVRLAVDGFESNNSGNRAYRVGIDASIWYTHASFSKGGENPELRLLFFRLLSLAKLPLLPLFVFDGRERPKVKRGSGLGKSGSHNLTAGFKKLLDVFGMEWRMALGEAEAELCHLNRLGVIDAVMTDDVDAVVFGALTIIKNTSLTLTGNKSKPALDSKGNASKHHVWLYTADAIRSHPDIGLTRGGLILIALLSGGDYHSGVARFGPHIAHALARCGYGDQLLTIYERRMVQDIRPSLAQWRNAIHDELLTNSHGFLSRKFPSYTLPPDFPDMLVVANYVSPLTSASDGRQGGGAMRDTGDPSLPRLAAFCETYFAEWGHESAIIKRFRDLLWPTALIRILRRGALDTDDKERTRRINAGRQDLSIRGLVKLGREEAIGTPLILIKRILDTADVDHIRDAFVNRSPQASQRSADKNALKMTIVGSRRHVSTDNILEYRVEFKPSVLISLTRRGIRGKRPERTASSRLSCMTDSPKKPAADPDSAMRLWIPASMIQQVHPGLVEDFERAEVAGKAKSKGKGRAEAVTADNRAYSGDQSFEDSSVPGSTCANVSAIQTVSSSVKSHLGVEEAAASTSSRSWLAHPPTNRHSHFLFTFRDPDDPDMLVREDSLLLPPEAQSSHGPRIPPHRANNVVNHTIPTSSTGPTISCNRQATYLGRETRAPAPRRVSQAGRTIQPVQPDFEVYQGSPDEEHDAITEFPMSTGDAEKEAMHDAIFNSVLGLADGSRPSKVRRAKRSRLGTLNALPTLGEPSYGRQPKKRRNALSSSSFPELQPLASSATAAAPRPKVTVSASTLDSDVIEIFSDPEDRNSGTSISLYPSSSQHHRRYYPPAQPSSSQDSHLFSDVSVFIDLT</sequence>
<dbReference type="SUPFAM" id="SSF47807">
    <property type="entry name" value="5' to 3' exonuclease, C-terminal subdomain"/>
    <property type="match status" value="1"/>
</dbReference>
<dbReference type="PANTHER" id="PTHR11081:SF75">
    <property type="entry name" value="ENDONUCLEASE, PUTATIVE (AFU_ORTHOLOGUE AFUA_3G13260)-RELATED"/>
    <property type="match status" value="1"/>
</dbReference>
<name>A0A4S4LST1_9AGAM</name>
<dbReference type="InterPro" id="IPR006084">
    <property type="entry name" value="XPG/Rad2"/>
</dbReference>
<comment type="caution">
    <text evidence="3">The sequence shown here is derived from an EMBL/GenBank/DDBJ whole genome shotgun (WGS) entry which is preliminary data.</text>
</comment>
<dbReference type="InterPro" id="IPR006086">
    <property type="entry name" value="XPG-I_dom"/>
</dbReference>
<protein>
    <recommendedName>
        <fullName evidence="2">XPG-I domain-containing protein</fullName>
    </recommendedName>
</protein>
<dbReference type="CDD" id="cd09870">
    <property type="entry name" value="PIN_YEN1"/>
    <property type="match status" value="1"/>
</dbReference>
<dbReference type="AlphaFoldDB" id="A0A4S4LST1"/>
<dbReference type="PANTHER" id="PTHR11081">
    <property type="entry name" value="FLAP ENDONUCLEASE FAMILY MEMBER"/>
    <property type="match status" value="1"/>
</dbReference>
<proteinExistence type="predicted"/>
<dbReference type="SMART" id="SM00484">
    <property type="entry name" value="XPGI"/>
    <property type="match status" value="1"/>
</dbReference>
<feature type="compositionally biased region" description="Polar residues" evidence="1">
    <location>
        <begin position="901"/>
        <end position="912"/>
    </location>
</feature>
<dbReference type="GO" id="GO:0006281">
    <property type="term" value="P:DNA repair"/>
    <property type="evidence" value="ECO:0007669"/>
    <property type="project" value="UniProtKB-ARBA"/>
</dbReference>
<dbReference type="InterPro" id="IPR029060">
    <property type="entry name" value="PIN-like_dom_sf"/>
</dbReference>
<dbReference type="Gene3D" id="3.40.50.1010">
    <property type="entry name" value="5'-nuclease"/>
    <property type="match status" value="2"/>
</dbReference>
<dbReference type="OrthoDB" id="2959108at2759"/>
<dbReference type="InterPro" id="IPR036279">
    <property type="entry name" value="5-3_exonuclease_C_sf"/>
</dbReference>
<feature type="region of interest" description="Disordered" evidence="1">
    <location>
        <begin position="893"/>
        <end position="930"/>
    </location>
</feature>
<dbReference type="SUPFAM" id="SSF88723">
    <property type="entry name" value="PIN domain-like"/>
    <property type="match status" value="1"/>
</dbReference>
<dbReference type="InterPro" id="IPR041177">
    <property type="entry name" value="GEN1_C"/>
</dbReference>
<feature type="compositionally biased region" description="Polar residues" evidence="1">
    <location>
        <begin position="853"/>
        <end position="870"/>
    </location>
</feature>
<dbReference type="GO" id="GO:0008821">
    <property type="term" value="F:crossover junction DNA endonuclease activity"/>
    <property type="evidence" value="ECO:0007669"/>
    <property type="project" value="InterPro"/>
</dbReference>
<dbReference type="PRINTS" id="PR00853">
    <property type="entry name" value="XPGRADSUPER"/>
</dbReference>
<gene>
    <name evidence="3" type="ORF">EW146_g5002</name>
</gene>
<evidence type="ECO:0000313" key="3">
    <source>
        <dbReference type="EMBL" id="THH15482.1"/>
    </source>
</evidence>
<dbReference type="CDD" id="cd09906">
    <property type="entry name" value="H3TH_YEN1"/>
    <property type="match status" value="1"/>
</dbReference>
<feature type="compositionally biased region" description="Basic residues" evidence="1">
    <location>
        <begin position="819"/>
        <end position="828"/>
    </location>
</feature>
<dbReference type="InterPro" id="IPR037316">
    <property type="entry name" value="Yen1_H3TH"/>
</dbReference>
<accession>A0A4S4LST1</accession>
<dbReference type="Pfam" id="PF18380">
    <property type="entry name" value="GEN1_C"/>
    <property type="match status" value="1"/>
</dbReference>
<reference evidence="3 4" key="1">
    <citation type="submission" date="2019-02" db="EMBL/GenBank/DDBJ databases">
        <title>Genome sequencing of the rare red list fungi Bondarzewia mesenterica.</title>
        <authorList>
            <person name="Buettner E."/>
            <person name="Kellner H."/>
        </authorList>
    </citation>
    <scope>NUCLEOTIDE SEQUENCE [LARGE SCALE GENOMIC DNA]</scope>
    <source>
        <strain evidence="3 4">DSM 108281</strain>
    </source>
</reference>
<dbReference type="GO" id="GO:0017108">
    <property type="term" value="F:5'-flap endonuclease activity"/>
    <property type="evidence" value="ECO:0007669"/>
    <property type="project" value="TreeGrafter"/>
</dbReference>
<dbReference type="Proteomes" id="UP000310158">
    <property type="component" value="Unassembled WGS sequence"/>
</dbReference>
<keyword evidence="4" id="KW-1185">Reference proteome</keyword>
<evidence type="ECO:0000313" key="4">
    <source>
        <dbReference type="Proteomes" id="UP000310158"/>
    </source>
</evidence>
<dbReference type="Pfam" id="PF00867">
    <property type="entry name" value="XPG_I"/>
    <property type="match status" value="1"/>
</dbReference>
<evidence type="ECO:0000256" key="1">
    <source>
        <dbReference type="SAM" id="MobiDB-lite"/>
    </source>
</evidence>
<feature type="region of interest" description="Disordered" evidence="1">
    <location>
        <begin position="815"/>
        <end position="877"/>
    </location>
</feature>
<organism evidence="3 4">
    <name type="scientific">Bondarzewia mesenterica</name>
    <dbReference type="NCBI Taxonomy" id="1095465"/>
    <lineage>
        <taxon>Eukaryota</taxon>
        <taxon>Fungi</taxon>
        <taxon>Dikarya</taxon>
        <taxon>Basidiomycota</taxon>
        <taxon>Agaricomycotina</taxon>
        <taxon>Agaricomycetes</taxon>
        <taxon>Russulales</taxon>
        <taxon>Bondarzewiaceae</taxon>
        <taxon>Bondarzewia</taxon>
    </lineage>
</organism>
<dbReference type="EMBL" id="SGPL01000208">
    <property type="protein sequence ID" value="THH15482.1"/>
    <property type="molecule type" value="Genomic_DNA"/>
</dbReference>
<feature type="region of interest" description="Disordered" evidence="1">
    <location>
        <begin position="547"/>
        <end position="571"/>
    </location>
</feature>